<comment type="similarity">
    <text evidence="1">Belongs to the UPF0065 (bug) family.</text>
</comment>
<evidence type="ECO:0000313" key="3">
    <source>
        <dbReference type="EMBL" id="ETF01544.1"/>
    </source>
</evidence>
<evidence type="ECO:0000256" key="2">
    <source>
        <dbReference type="SAM" id="SignalP"/>
    </source>
</evidence>
<dbReference type="STRING" id="1424334.W822_12045"/>
<sequence length="322" mass="33482">MKLLLIRIFCIASLTLTGANASAQAWPTEPVKLVVPFDAGSTPDLVARLIGGGLAEKLRQPFVVENSSGAAGNIGTNAIARAQADGRTIGVSIAGPLGVNSLLFRKMPYDVDKDIALVTIAVSQPSVLVVGSTLTATTAKQLVTSMKGDSKLSFASIGAGSISHLAMAALVAQTGGDAVHIPYRGSGAAVTAILSGDVDMGLLPAAAVMPHVKAGKLRALAVASPNRSPSLPDIPTLSESGLPDIKGDAWIGFIAPAKTPDTVIKSLHDNIVQILEEPAVKDKLRMQYMDPVGNSPDEFRTLLQADLARWKAVVEKNQINKD</sequence>
<dbReference type="Gene3D" id="3.40.190.150">
    <property type="entry name" value="Bordetella uptake gene, domain 1"/>
    <property type="match status" value="1"/>
</dbReference>
<dbReference type="RefSeq" id="WP_024005375.1">
    <property type="nucleotide sequence ID" value="NZ_KI650980.1"/>
</dbReference>
<dbReference type="AlphaFoldDB" id="V8QRE8"/>
<feature type="signal peptide" evidence="2">
    <location>
        <begin position="1"/>
        <end position="25"/>
    </location>
</feature>
<dbReference type="Pfam" id="PF03401">
    <property type="entry name" value="TctC"/>
    <property type="match status" value="1"/>
</dbReference>
<dbReference type="InterPro" id="IPR005064">
    <property type="entry name" value="BUG"/>
</dbReference>
<gene>
    <name evidence="3" type="ORF">W822_12045</name>
</gene>
<dbReference type="Proteomes" id="UP000018733">
    <property type="component" value="Unassembled WGS sequence"/>
</dbReference>
<dbReference type="CDD" id="cd13578">
    <property type="entry name" value="PBP2_Bug27"/>
    <property type="match status" value="1"/>
</dbReference>
<keyword evidence="2" id="KW-0732">Signal</keyword>
<dbReference type="PATRIC" id="fig|1424334.3.peg.2426"/>
<feature type="chain" id="PRO_5004773006" evidence="2">
    <location>
        <begin position="26"/>
        <end position="322"/>
    </location>
</feature>
<dbReference type="eggNOG" id="COG3181">
    <property type="taxonomic scope" value="Bacteria"/>
</dbReference>
<protein>
    <submittedName>
        <fullName evidence="3">ABC transporter substrate-binding protein</fullName>
    </submittedName>
</protein>
<dbReference type="PIRSF" id="PIRSF017082">
    <property type="entry name" value="YflP"/>
    <property type="match status" value="1"/>
</dbReference>
<dbReference type="Gene3D" id="3.40.190.10">
    <property type="entry name" value="Periplasmic binding protein-like II"/>
    <property type="match status" value="1"/>
</dbReference>
<evidence type="ECO:0000256" key="1">
    <source>
        <dbReference type="ARBA" id="ARBA00006987"/>
    </source>
</evidence>
<keyword evidence="4" id="KW-1185">Reference proteome</keyword>
<dbReference type="PANTHER" id="PTHR42928">
    <property type="entry name" value="TRICARBOXYLATE-BINDING PROTEIN"/>
    <property type="match status" value="1"/>
</dbReference>
<dbReference type="HOGENOM" id="CLU_045683_0_0_4"/>
<dbReference type="EMBL" id="AYXT01000010">
    <property type="protein sequence ID" value="ETF01544.1"/>
    <property type="molecule type" value="Genomic_DNA"/>
</dbReference>
<evidence type="ECO:0000313" key="4">
    <source>
        <dbReference type="Proteomes" id="UP000018733"/>
    </source>
</evidence>
<proteinExistence type="inferred from homology"/>
<comment type="caution">
    <text evidence="3">The sequence shown here is derived from an EMBL/GenBank/DDBJ whole genome shotgun (WGS) entry which is preliminary data.</text>
</comment>
<reference evidence="3 4" key="1">
    <citation type="journal article" date="2014" name="Genome Announc.">
        <title>Draft Genome Sequence of Advenella kashmirensis Strain W13003, a Polycyclic Aromatic Hydrocarbon-Degrading Bacterium.</title>
        <authorList>
            <person name="Wang X."/>
            <person name="Jin D."/>
            <person name="Zhou L."/>
            <person name="Wu L."/>
            <person name="An W."/>
            <person name="Zhao L."/>
        </authorList>
    </citation>
    <scope>NUCLEOTIDE SEQUENCE [LARGE SCALE GENOMIC DNA]</scope>
    <source>
        <strain evidence="3 4">W13003</strain>
    </source>
</reference>
<name>V8QRE8_9BURK</name>
<accession>V8QRE8</accession>
<dbReference type="InterPro" id="IPR042100">
    <property type="entry name" value="Bug_dom1"/>
</dbReference>
<dbReference type="SUPFAM" id="SSF53850">
    <property type="entry name" value="Periplasmic binding protein-like II"/>
    <property type="match status" value="1"/>
</dbReference>
<dbReference type="PANTHER" id="PTHR42928:SF5">
    <property type="entry name" value="BLR1237 PROTEIN"/>
    <property type="match status" value="1"/>
</dbReference>
<organism evidence="3 4">
    <name type="scientific">Advenella kashmirensis W13003</name>
    <dbReference type="NCBI Taxonomy" id="1424334"/>
    <lineage>
        <taxon>Bacteria</taxon>
        <taxon>Pseudomonadati</taxon>
        <taxon>Pseudomonadota</taxon>
        <taxon>Betaproteobacteria</taxon>
        <taxon>Burkholderiales</taxon>
        <taxon>Alcaligenaceae</taxon>
    </lineage>
</organism>